<keyword evidence="5" id="KW-1185">Reference proteome</keyword>
<evidence type="ECO:0000256" key="3">
    <source>
        <dbReference type="SAM" id="MobiDB-lite"/>
    </source>
</evidence>
<gene>
    <name evidence="4" type="ORF">MCHLO_13765</name>
</gene>
<organism evidence="4 5">
    <name type="scientific">Mycena chlorophos</name>
    <name type="common">Agaric fungus</name>
    <name type="synonym">Agaricus chlorophos</name>
    <dbReference type="NCBI Taxonomy" id="658473"/>
    <lineage>
        <taxon>Eukaryota</taxon>
        <taxon>Fungi</taxon>
        <taxon>Dikarya</taxon>
        <taxon>Basidiomycota</taxon>
        <taxon>Agaricomycotina</taxon>
        <taxon>Agaricomycetes</taxon>
        <taxon>Agaricomycetidae</taxon>
        <taxon>Agaricales</taxon>
        <taxon>Marasmiineae</taxon>
        <taxon>Mycenaceae</taxon>
        <taxon>Mycena</taxon>
    </lineage>
</organism>
<dbReference type="Proteomes" id="UP000815677">
    <property type="component" value="Unassembled WGS sequence"/>
</dbReference>
<feature type="compositionally biased region" description="Low complexity" evidence="3">
    <location>
        <begin position="118"/>
        <end position="131"/>
    </location>
</feature>
<name>A0ABQ0M1G1_MYCCL</name>
<dbReference type="Gene3D" id="3.10.450.30">
    <property type="entry name" value="Microbial ribonucleases"/>
    <property type="match status" value="1"/>
</dbReference>
<protein>
    <submittedName>
        <fullName evidence="4">Uncharacterized protein</fullName>
    </submittedName>
</protein>
<feature type="compositionally biased region" description="Pro residues" evidence="3">
    <location>
        <begin position="132"/>
        <end position="143"/>
    </location>
</feature>
<feature type="region of interest" description="Disordered" evidence="3">
    <location>
        <begin position="1"/>
        <end position="150"/>
    </location>
</feature>
<proteinExistence type="predicted"/>
<keyword evidence="1" id="KW-0540">Nuclease</keyword>
<reference evidence="4" key="1">
    <citation type="submission" date="2014-09" db="EMBL/GenBank/DDBJ databases">
        <title>Genome sequence of the luminous mushroom Mycena chlorophos for searching fungal bioluminescence genes.</title>
        <authorList>
            <person name="Tanaka Y."/>
            <person name="Kasuga D."/>
            <person name="Oba Y."/>
            <person name="Hase S."/>
            <person name="Sato K."/>
            <person name="Oba Y."/>
            <person name="Sakakibara Y."/>
        </authorList>
    </citation>
    <scope>NUCLEOTIDE SEQUENCE</scope>
</reference>
<sequence length="297" mass="29984">MLEYLGLVRRTPECSTPTSTASKKDQRKQKKDAAKAAKAAAAAQAAAAAAQASSGEQGAGGDAESGAAAASGDAEAGSPAQAPAPAAGDPAASAQKPATPPTSGTSTNTKGNGGKGSGNPSRPKAPAVPAAAPAPAPSAPPQQPVGTVTNKPTKAVTCTNANGGQSFIGPANLQNAIERAQKTPLFPKSNGNTKGFFPHVFKNRIPDPTTGRLVPEVKFAPPQCQTEQLVEHAVGSNMDRFSNTIKNQFPFRVVITKPDAKGDTTFCGVITHGKSVVVPVGQEPPTARFLPNPCPNA</sequence>
<dbReference type="SUPFAM" id="SSF53933">
    <property type="entry name" value="Microbial ribonucleases"/>
    <property type="match status" value="1"/>
</dbReference>
<accession>A0ABQ0M1G1</accession>
<feature type="compositionally biased region" description="Low complexity" evidence="3">
    <location>
        <begin position="64"/>
        <end position="110"/>
    </location>
</feature>
<dbReference type="InterPro" id="IPR016191">
    <property type="entry name" value="Ribonuclease/ribotoxin"/>
</dbReference>
<evidence type="ECO:0000256" key="1">
    <source>
        <dbReference type="ARBA" id="ARBA00022722"/>
    </source>
</evidence>
<evidence type="ECO:0000313" key="4">
    <source>
        <dbReference type="EMBL" id="GAT57200.1"/>
    </source>
</evidence>
<feature type="compositionally biased region" description="Low complexity" evidence="3">
    <location>
        <begin position="36"/>
        <end position="56"/>
    </location>
</feature>
<dbReference type="EMBL" id="DF849423">
    <property type="protein sequence ID" value="GAT57200.1"/>
    <property type="molecule type" value="Genomic_DNA"/>
</dbReference>
<evidence type="ECO:0000256" key="2">
    <source>
        <dbReference type="ARBA" id="ARBA00022801"/>
    </source>
</evidence>
<keyword evidence="2" id="KW-0378">Hydrolase</keyword>
<evidence type="ECO:0000313" key="5">
    <source>
        <dbReference type="Proteomes" id="UP000815677"/>
    </source>
</evidence>